<dbReference type="EMBL" id="QJKJ01006707">
    <property type="protein sequence ID" value="RDX85771.1"/>
    <property type="molecule type" value="Genomic_DNA"/>
</dbReference>
<dbReference type="AlphaFoldDB" id="A0A371G5L5"/>
<feature type="domain" description="DUF7745" evidence="1">
    <location>
        <begin position="6"/>
        <end position="203"/>
    </location>
</feature>
<dbReference type="Pfam" id="PF24924">
    <property type="entry name" value="DUF7745"/>
    <property type="match status" value="1"/>
</dbReference>
<name>A0A371G5L5_MUCPR</name>
<dbReference type="PANTHER" id="PTHR48154">
    <property type="entry name" value="PROTEIN, PUTATIVE-RELATED"/>
    <property type="match status" value="1"/>
</dbReference>
<protein>
    <recommendedName>
        <fullName evidence="1">DUF7745 domain-containing protein</fullName>
    </recommendedName>
</protein>
<gene>
    <name evidence="2" type="ORF">CR513_32990</name>
</gene>
<sequence>MMEVKRNRNGIEGLPRSYLEKNMNYFMKEGDWKTMVDILGLLIYDIVLFPHLEDYVDLAAIDIFFAIKDKNENPILAILADTYYTLNYCQERSKKGLRCCIHLLYLWLTAHFFHGKCKMTCPIEDYKWGCIKTMTGGMRGILWKVPNVPLMATLGCFNYNPMVTLRQNEYFIIAPPMEKSTTPFIVHGRSMQDAEWFKKIRQA</sequence>
<feature type="non-terminal residue" evidence="2">
    <location>
        <position position="1"/>
    </location>
</feature>
<comment type="caution">
    <text evidence="2">The sequence shown here is derived from an EMBL/GenBank/DDBJ whole genome shotgun (WGS) entry which is preliminary data.</text>
</comment>
<accession>A0A371G5L5</accession>
<evidence type="ECO:0000313" key="3">
    <source>
        <dbReference type="Proteomes" id="UP000257109"/>
    </source>
</evidence>
<dbReference type="OrthoDB" id="976209at2759"/>
<evidence type="ECO:0000313" key="2">
    <source>
        <dbReference type="EMBL" id="RDX85771.1"/>
    </source>
</evidence>
<evidence type="ECO:0000259" key="1">
    <source>
        <dbReference type="Pfam" id="PF24924"/>
    </source>
</evidence>
<dbReference type="InterPro" id="IPR056647">
    <property type="entry name" value="DUF7745"/>
</dbReference>
<dbReference type="Proteomes" id="UP000257109">
    <property type="component" value="Unassembled WGS sequence"/>
</dbReference>
<keyword evidence="3" id="KW-1185">Reference proteome</keyword>
<dbReference type="PANTHER" id="PTHR48154:SF1">
    <property type="entry name" value="PROTEIN, PUTATIVE-RELATED"/>
    <property type="match status" value="1"/>
</dbReference>
<reference evidence="2" key="1">
    <citation type="submission" date="2018-05" db="EMBL/GenBank/DDBJ databases">
        <title>Draft genome of Mucuna pruriens seed.</title>
        <authorList>
            <person name="Nnadi N.E."/>
            <person name="Vos R."/>
            <person name="Hasami M.H."/>
            <person name="Devisetty U.K."/>
            <person name="Aguiy J.C."/>
        </authorList>
    </citation>
    <scope>NUCLEOTIDE SEQUENCE [LARGE SCALE GENOMIC DNA]</scope>
    <source>
        <strain evidence="2">JCA_2017</strain>
    </source>
</reference>
<organism evidence="2 3">
    <name type="scientific">Mucuna pruriens</name>
    <name type="common">Velvet bean</name>
    <name type="synonym">Dolichos pruriens</name>
    <dbReference type="NCBI Taxonomy" id="157652"/>
    <lineage>
        <taxon>Eukaryota</taxon>
        <taxon>Viridiplantae</taxon>
        <taxon>Streptophyta</taxon>
        <taxon>Embryophyta</taxon>
        <taxon>Tracheophyta</taxon>
        <taxon>Spermatophyta</taxon>
        <taxon>Magnoliopsida</taxon>
        <taxon>eudicotyledons</taxon>
        <taxon>Gunneridae</taxon>
        <taxon>Pentapetalae</taxon>
        <taxon>rosids</taxon>
        <taxon>fabids</taxon>
        <taxon>Fabales</taxon>
        <taxon>Fabaceae</taxon>
        <taxon>Papilionoideae</taxon>
        <taxon>50 kb inversion clade</taxon>
        <taxon>NPAAA clade</taxon>
        <taxon>indigoferoid/millettioid clade</taxon>
        <taxon>Phaseoleae</taxon>
        <taxon>Mucuna</taxon>
    </lineage>
</organism>
<proteinExistence type="predicted"/>